<feature type="compositionally biased region" description="Polar residues" evidence="1">
    <location>
        <begin position="1531"/>
        <end position="1540"/>
    </location>
</feature>
<keyword evidence="3" id="KW-1185">Reference proteome</keyword>
<evidence type="ECO:0000313" key="2">
    <source>
        <dbReference type="EMBL" id="KAK2576378.1"/>
    </source>
</evidence>
<feature type="region of interest" description="Disordered" evidence="1">
    <location>
        <begin position="1646"/>
        <end position="1677"/>
    </location>
</feature>
<evidence type="ECO:0000256" key="1">
    <source>
        <dbReference type="SAM" id="MobiDB-lite"/>
    </source>
</evidence>
<feature type="compositionally biased region" description="Polar residues" evidence="1">
    <location>
        <begin position="1649"/>
        <end position="1674"/>
    </location>
</feature>
<accession>A0AAD9VIZ5</accession>
<feature type="region of interest" description="Disordered" evidence="1">
    <location>
        <begin position="1252"/>
        <end position="1277"/>
    </location>
</feature>
<evidence type="ECO:0000313" key="3">
    <source>
        <dbReference type="Proteomes" id="UP001258017"/>
    </source>
</evidence>
<feature type="compositionally biased region" description="Basic residues" evidence="1">
    <location>
        <begin position="1177"/>
        <end position="1188"/>
    </location>
</feature>
<feature type="region of interest" description="Disordered" evidence="1">
    <location>
        <begin position="51"/>
        <end position="70"/>
    </location>
</feature>
<feature type="compositionally biased region" description="Polar residues" evidence="1">
    <location>
        <begin position="1329"/>
        <end position="1340"/>
    </location>
</feature>
<feature type="compositionally biased region" description="Basic and acidic residues" evidence="1">
    <location>
        <begin position="1487"/>
        <end position="1499"/>
    </location>
</feature>
<protein>
    <submittedName>
        <fullName evidence="2">Uncharacterized protein</fullName>
    </submittedName>
</protein>
<feature type="compositionally biased region" description="Basic and acidic residues" evidence="1">
    <location>
        <begin position="389"/>
        <end position="401"/>
    </location>
</feature>
<feature type="compositionally biased region" description="Basic and acidic residues" evidence="1">
    <location>
        <begin position="411"/>
        <end position="457"/>
    </location>
</feature>
<feature type="compositionally biased region" description="Acidic residues" evidence="1">
    <location>
        <begin position="311"/>
        <end position="323"/>
    </location>
</feature>
<feature type="region of interest" description="Disordered" evidence="1">
    <location>
        <begin position="1161"/>
        <end position="1188"/>
    </location>
</feature>
<feature type="compositionally biased region" description="Polar residues" evidence="1">
    <location>
        <begin position="727"/>
        <end position="754"/>
    </location>
</feature>
<feature type="compositionally biased region" description="Basic and acidic residues" evidence="1">
    <location>
        <begin position="372"/>
        <end position="381"/>
    </location>
</feature>
<feature type="compositionally biased region" description="Basic and acidic residues" evidence="1">
    <location>
        <begin position="335"/>
        <end position="363"/>
    </location>
</feature>
<comment type="caution">
    <text evidence="2">The sequence shown here is derived from an EMBL/GenBank/DDBJ whole genome shotgun (WGS) entry which is preliminary data.</text>
</comment>
<reference evidence="2" key="1">
    <citation type="submission" date="2021-08" db="EMBL/GenBank/DDBJ databases">
        <authorList>
            <person name="Misof B."/>
            <person name="Oliver O."/>
            <person name="Podsiadlowski L."/>
            <person name="Donath A."/>
            <person name="Peters R."/>
            <person name="Mayer C."/>
            <person name="Rust J."/>
            <person name="Gunkel S."/>
            <person name="Lesny P."/>
            <person name="Martin S."/>
            <person name="Oeyen J.P."/>
            <person name="Petersen M."/>
            <person name="Panagiotis P."/>
            <person name="Wilbrandt J."/>
            <person name="Tanja T."/>
        </authorList>
    </citation>
    <scope>NUCLEOTIDE SEQUENCE</scope>
    <source>
        <strain evidence="2">GBR_01_08_01A</strain>
        <tissue evidence="2">Thorax + abdomen</tissue>
    </source>
</reference>
<feature type="compositionally biased region" description="Polar residues" evidence="1">
    <location>
        <begin position="1264"/>
        <end position="1277"/>
    </location>
</feature>
<reference evidence="2" key="2">
    <citation type="journal article" date="2023" name="Commun. Biol.">
        <title>Intrasexual cuticular hydrocarbon dimorphism in a wasp sheds light on hydrocarbon biosynthesis genes in Hymenoptera.</title>
        <authorList>
            <person name="Moris V.C."/>
            <person name="Podsiadlowski L."/>
            <person name="Martin S."/>
            <person name="Oeyen J.P."/>
            <person name="Donath A."/>
            <person name="Petersen M."/>
            <person name="Wilbrandt J."/>
            <person name="Misof B."/>
            <person name="Liedtke D."/>
            <person name="Thamm M."/>
            <person name="Scheiner R."/>
            <person name="Schmitt T."/>
            <person name="Niehuis O."/>
        </authorList>
    </citation>
    <scope>NUCLEOTIDE SEQUENCE</scope>
    <source>
        <strain evidence="2">GBR_01_08_01A</strain>
    </source>
</reference>
<feature type="region of interest" description="Disordered" evidence="1">
    <location>
        <begin position="1590"/>
        <end position="1616"/>
    </location>
</feature>
<feature type="region of interest" description="Disordered" evidence="1">
    <location>
        <begin position="1316"/>
        <end position="1343"/>
    </location>
</feature>
<feature type="region of interest" description="Disordered" evidence="1">
    <location>
        <begin position="1487"/>
        <end position="1564"/>
    </location>
</feature>
<feature type="region of interest" description="Disordered" evidence="1">
    <location>
        <begin position="123"/>
        <end position="158"/>
    </location>
</feature>
<feature type="region of interest" description="Disordered" evidence="1">
    <location>
        <begin position="308"/>
        <end position="484"/>
    </location>
</feature>
<sequence length="1707" mass="193882">MLTLFGGLIVVYFIYVLLTRKDDKPSTDSPTMAHSALRELVERAVEEAKKLPGLATSSSESTRTQEGRNISEHSYEDLLAKAILNKVIEKFQREQVDGNSNVLYEEKPSAKAESEIELGLDEGVEEGSSSLEPLSPDEYSSDCSAPRSRRTRNRQEPLSLTIEERIEEVTTTYTSEEDLPECVNNGLRITNARRVPFPELGMDIIDPSQESSDESQDEEGTAHVDLVTPFESWEENWLFQKKRVPIQSDPVAMLVPSSNADFKALIGDKDAEDTSDLSECSSAQSDEEIEKELMEAINNVVPRSPRISESEMVEDSFGQDEVDSTNIDDSNSTKVTRELVENVDDVTRLDNEKNVESTTDGKSRVGKICNGDIKREEKESSENNNMTDEISKSKEILKDMEPLTNSLENGSETKETNCMTEKEDQTSHVKLATDELERNQTENSKTETQRTDIRLLDFQEDTSAEVPKTPTPSLTRPPATESNDTADLVVNEEKVFNSSEGVQKKIMDTDVNGEEGKEERATLYSLNQYSKEEIHFEDGAQQESEYTEHYDTATQRHLDSLTKDDLCTLQNETIDNNNVSEDVENNIELSANLSSEEEALKCREAVAFAKAESASYLSLKKTANEQIQLATPPRPGTIAEREHKKWENAPPIENNPYSEESIQKRLLERQYSRRPADIPGIHTELPKSNGTDLEVVLEPSQPDIKRFGRDYYINHTKSPSGDKARKSPTTSASSRPGSALSQRSGSTGTDQEQQVSFDLEKFEEASLHGSLSRRSYRDPHASPHFAINPLLRLELDDSRKWIDGPSKENLKDSDNMEEQNLLNKESEENLSIINDQKYINDDTTTPDDSWKYERNLIEIPSKFQSGATFIENDTYDNVTINPLYQPTENEEHSQISSIPSDRDSGMDSIGSNDFGTSKTNDIPWTKLLCSKDEKNAMENQIISTNNKRYLNTLSCKYYTFGGIRNSMDYQHALNFEDDDFEDDNAVNDNFFFGSPDFVNMKFQTFGGIKRSKKIDSKKILAYSKIKLRPTIRTMKGFKDNGNHCIGTPNLMEEKKNFKRNGTDIMNYEAIDEDDWVDDEEYSVTRSPDDWKFKLYNRDSSRAVNRNFNLRNKRKKIIKRQSAIKSVENEEYEDDDWKDENEHSVDDDLLPNLINDISHRPTSLSSAEFSSSHMENLRKRRGARTKGKLLKQRSLEEGSLKLEPPAVPQVIERDFKTLKELKNVNAQRKKFNNPVNKKLGKLEENFDKDIEYDSSKSRREKWHRNNSSSSMEDSVKSGSTYASDYIKGEYSEKKRKEASSMERRKSWSDHRVEDLLENERKNSKNEINARLNNQDNNSGNLETKKSYVGDNQRKIRRIDLKAYGFENEFGSHKGRAVKSMTPQRVVNKLDLKSFGYDGGLRRTQSHNQIDGVDLKPRIVRMANKSNLSRYSDHRNFDDSDIFDGQASGDRNLTQSTEALNELRDETNFNVFGSITAAKSVPNIAKSDYYENSREDSKELASEDEDSLSDPKGKKLTDVLGNYEGGSVDTRNDSGSSNVSSEIDSEEKDRSTEKLSYDNQQGDFSEERMNLRNIIENELPMPSVRRLAEAFSKPSAATPTPAPRIAKSSSALYERSPTPEVQIIETPRQMHSLTARSLSKQFREGLRQIPNKVTSPPASHVTMEQPNGRESQTEIVQTKKDNSLKDINVIAPGKLKSNIIFWEEIQRRS</sequence>
<feature type="compositionally biased region" description="Basic and acidic residues" evidence="1">
    <location>
        <begin position="1545"/>
        <end position="1554"/>
    </location>
</feature>
<gene>
    <name evidence="2" type="ORF">KPH14_005725</name>
</gene>
<organism evidence="2 3">
    <name type="scientific">Odynerus spinipes</name>
    <dbReference type="NCBI Taxonomy" id="1348599"/>
    <lineage>
        <taxon>Eukaryota</taxon>
        <taxon>Metazoa</taxon>
        <taxon>Ecdysozoa</taxon>
        <taxon>Arthropoda</taxon>
        <taxon>Hexapoda</taxon>
        <taxon>Insecta</taxon>
        <taxon>Pterygota</taxon>
        <taxon>Neoptera</taxon>
        <taxon>Endopterygota</taxon>
        <taxon>Hymenoptera</taxon>
        <taxon>Apocrita</taxon>
        <taxon>Aculeata</taxon>
        <taxon>Vespoidea</taxon>
        <taxon>Vespidae</taxon>
        <taxon>Eumeninae</taxon>
        <taxon>Odynerus</taxon>
    </lineage>
</organism>
<dbReference type="Proteomes" id="UP001258017">
    <property type="component" value="Unassembled WGS sequence"/>
</dbReference>
<feature type="region of interest" description="Disordered" evidence="1">
    <location>
        <begin position="673"/>
        <end position="754"/>
    </location>
</feature>
<feature type="compositionally biased region" description="Polar residues" evidence="1">
    <location>
        <begin position="324"/>
        <end position="334"/>
    </location>
</feature>
<proteinExistence type="predicted"/>
<feature type="compositionally biased region" description="Low complexity" evidence="1">
    <location>
        <begin position="126"/>
        <end position="138"/>
    </location>
</feature>
<dbReference type="EMBL" id="JAIFRP010004406">
    <property type="protein sequence ID" value="KAK2576378.1"/>
    <property type="molecule type" value="Genomic_DNA"/>
</dbReference>
<name>A0AAD9VIZ5_9HYME</name>
<feature type="compositionally biased region" description="Polar residues" evidence="1">
    <location>
        <begin position="1161"/>
        <end position="1173"/>
    </location>
</feature>
<feature type="region of interest" description="Disordered" evidence="1">
    <location>
        <begin position="887"/>
        <end position="906"/>
    </location>
</feature>